<evidence type="ECO:0000313" key="2">
    <source>
        <dbReference type="EMBL" id="HJC71250.1"/>
    </source>
</evidence>
<comment type="caution">
    <text evidence="2">The sequence shown here is derived from an EMBL/GenBank/DDBJ whole genome shotgun (WGS) entry which is preliminary data.</text>
</comment>
<name>A0A9D2Q5G9_9FIRM</name>
<dbReference type="Pfam" id="PF03780">
    <property type="entry name" value="Asp23"/>
    <property type="match status" value="1"/>
</dbReference>
<proteinExistence type="inferred from homology"/>
<comment type="similarity">
    <text evidence="1">Belongs to the asp23 family.</text>
</comment>
<dbReference type="PANTHER" id="PTHR34297">
    <property type="entry name" value="HYPOTHETICAL CYTOSOLIC PROTEIN-RELATED"/>
    <property type="match status" value="1"/>
</dbReference>
<dbReference type="InterPro" id="IPR005531">
    <property type="entry name" value="Asp23"/>
</dbReference>
<accession>A0A9D2Q5G9</accession>
<dbReference type="AlphaFoldDB" id="A0A9D2Q5G9"/>
<evidence type="ECO:0000256" key="1">
    <source>
        <dbReference type="ARBA" id="ARBA00005721"/>
    </source>
</evidence>
<dbReference type="PANTHER" id="PTHR34297:SF2">
    <property type="entry name" value="ASP23_GLS24 FAMILY ENVELOPE STRESS RESPONSE PROTEIN"/>
    <property type="match status" value="1"/>
</dbReference>
<evidence type="ECO:0000313" key="3">
    <source>
        <dbReference type="Proteomes" id="UP000823918"/>
    </source>
</evidence>
<reference evidence="2" key="2">
    <citation type="submission" date="2021-04" db="EMBL/GenBank/DDBJ databases">
        <authorList>
            <person name="Gilroy R."/>
        </authorList>
    </citation>
    <scope>NUCLEOTIDE SEQUENCE</scope>
    <source>
        <strain evidence="2">5933</strain>
    </source>
</reference>
<protein>
    <submittedName>
        <fullName evidence="2">Asp23/Gls24 family envelope stress response protein</fullName>
    </submittedName>
</protein>
<sequence>MTNDFFAELVSAAVQNCYGVSGMATKNRSDSAKALVLGADFPEKGVRVTEDDGHLVIELHIKVTYGVNIAAIVRSITHKVRYAVEDATGLNVRRIDVCVDDIVG</sequence>
<organism evidence="2 3">
    <name type="scientific">Candidatus Ruthenibacterium merdavium</name>
    <dbReference type="NCBI Taxonomy" id="2838752"/>
    <lineage>
        <taxon>Bacteria</taxon>
        <taxon>Bacillati</taxon>
        <taxon>Bacillota</taxon>
        <taxon>Clostridia</taxon>
        <taxon>Eubacteriales</taxon>
        <taxon>Oscillospiraceae</taxon>
        <taxon>Ruthenibacterium</taxon>
    </lineage>
</organism>
<dbReference type="EMBL" id="DWWA01000005">
    <property type="protein sequence ID" value="HJC71250.1"/>
    <property type="molecule type" value="Genomic_DNA"/>
</dbReference>
<gene>
    <name evidence="2" type="ORF">H9698_00445</name>
</gene>
<reference evidence="2" key="1">
    <citation type="journal article" date="2021" name="PeerJ">
        <title>Extensive microbial diversity within the chicken gut microbiome revealed by metagenomics and culture.</title>
        <authorList>
            <person name="Gilroy R."/>
            <person name="Ravi A."/>
            <person name="Getino M."/>
            <person name="Pursley I."/>
            <person name="Horton D.L."/>
            <person name="Alikhan N.F."/>
            <person name="Baker D."/>
            <person name="Gharbi K."/>
            <person name="Hall N."/>
            <person name="Watson M."/>
            <person name="Adriaenssens E.M."/>
            <person name="Foster-Nyarko E."/>
            <person name="Jarju S."/>
            <person name="Secka A."/>
            <person name="Antonio M."/>
            <person name="Oren A."/>
            <person name="Chaudhuri R.R."/>
            <person name="La Ragione R."/>
            <person name="Hildebrand F."/>
            <person name="Pallen M.J."/>
        </authorList>
    </citation>
    <scope>NUCLEOTIDE SEQUENCE</scope>
    <source>
        <strain evidence="2">5933</strain>
    </source>
</reference>
<dbReference type="Proteomes" id="UP000823918">
    <property type="component" value="Unassembled WGS sequence"/>
</dbReference>